<reference evidence="2" key="2">
    <citation type="submission" date="2025-08" db="UniProtKB">
        <authorList>
            <consortium name="RefSeq"/>
        </authorList>
    </citation>
    <scope>IDENTIFICATION</scope>
    <source>
        <tissue evidence="2">Leaf</tissue>
    </source>
</reference>
<dbReference type="eggNOG" id="KOG0017">
    <property type="taxonomic scope" value="Eukaryota"/>
</dbReference>
<dbReference type="RefSeq" id="XP_009770364.1">
    <property type="nucleotide sequence ID" value="XM_009772062.1"/>
</dbReference>
<reference evidence="1" key="1">
    <citation type="journal article" date="2013" name="Genome Biol.">
        <title>Reference genomes and transcriptomes of Nicotiana sylvestris and Nicotiana tomentosiformis.</title>
        <authorList>
            <person name="Sierro N."/>
            <person name="Battey J.N."/>
            <person name="Ouadi S."/>
            <person name="Bovet L."/>
            <person name="Goepfert S."/>
            <person name="Bakaher N."/>
            <person name="Peitsch M.C."/>
            <person name="Ivanov N.V."/>
        </authorList>
    </citation>
    <scope>NUCLEOTIDE SEQUENCE [LARGE SCALE GENOMIC DNA]</scope>
</reference>
<organism evidence="1 2">
    <name type="scientific">Nicotiana sylvestris</name>
    <name type="common">Wood tobacco</name>
    <name type="synonym">South American tobacco</name>
    <dbReference type="NCBI Taxonomy" id="4096"/>
    <lineage>
        <taxon>Eukaryota</taxon>
        <taxon>Viridiplantae</taxon>
        <taxon>Streptophyta</taxon>
        <taxon>Embryophyta</taxon>
        <taxon>Tracheophyta</taxon>
        <taxon>Spermatophyta</taxon>
        <taxon>Magnoliopsida</taxon>
        <taxon>eudicotyledons</taxon>
        <taxon>Gunneridae</taxon>
        <taxon>Pentapetalae</taxon>
        <taxon>asterids</taxon>
        <taxon>lamiids</taxon>
        <taxon>Solanales</taxon>
        <taxon>Solanaceae</taxon>
        <taxon>Nicotianoideae</taxon>
        <taxon>Nicotianeae</taxon>
        <taxon>Nicotiana</taxon>
    </lineage>
</organism>
<accession>A0A1U7W6T3</accession>
<gene>
    <name evidence="2" type="primary">LOC104221081</name>
</gene>
<name>A0A1U7W6T3_NICSY</name>
<evidence type="ECO:0000313" key="1">
    <source>
        <dbReference type="Proteomes" id="UP000189701"/>
    </source>
</evidence>
<proteinExistence type="predicted"/>
<dbReference type="AlphaFoldDB" id="A0A1U7W6T3"/>
<dbReference type="Proteomes" id="UP000189701">
    <property type="component" value="Unplaced"/>
</dbReference>
<evidence type="ECO:0000313" key="2">
    <source>
        <dbReference type="RefSeq" id="XP_009770364.1"/>
    </source>
</evidence>
<keyword evidence="1" id="KW-1185">Reference proteome</keyword>
<sequence length="211" mass="24274">MSDRVHRFVGGLGPPLINKCTTASLSPKMNISRIQAYVQNFEDCKRKQRAGREHDWRQYKRAQFAADMGESQEFDIIIAIDWMASRYATMDCWKKVIRFNFPRENVIEWKGDIATPKGEFISYLKARKMITKGCFYHLVRVRVQDTEAKPPSLQSVLVASVFPDVFPDELLSIPLDINVPADTQPISILMDPAGLKELKDQLKDLLDKHFI</sequence>
<protein>
    <submittedName>
        <fullName evidence="2">Uncharacterized protein LOC104221081</fullName>
    </submittedName>
</protein>